<dbReference type="InterPro" id="IPR025351">
    <property type="entry name" value="Pvc16_N"/>
</dbReference>
<dbReference type="Pfam" id="PF14065">
    <property type="entry name" value="Pvc16_N"/>
    <property type="match status" value="1"/>
</dbReference>
<dbReference type="AlphaFoldDB" id="A0AA97AM41"/>
<name>A0AA97AM41_LEPBY</name>
<reference evidence="2" key="1">
    <citation type="journal article" date="2023" name="Plants (Basel)">
        <title>Genomic Analysis of Leptolyngbya boryana CZ1 Reveals Efficient Carbon Fixation Modules.</title>
        <authorList>
            <person name="Bai X."/>
            <person name="Wang H."/>
            <person name="Cheng W."/>
            <person name="Wang J."/>
            <person name="Ma M."/>
            <person name="Hu H."/>
            <person name="Song Z."/>
            <person name="Ma H."/>
            <person name="Fan Y."/>
            <person name="Du C."/>
            <person name="Xu J."/>
        </authorList>
    </citation>
    <scope>NUCLEOTIDE SEQUENCE</scope>
    <source>
        <strain evidence="2">CZ1</strain>
    </source>
</reference>
<feature type="domain" description="Pvc16 N-terminal" evidence="1">
    <location>
        <begin position="60"/>
        <end position="146"/>
    </location>
</feature>
<evidence type="ECO:0000259" key="1">
    <source>
        <dbReference type="Pfam" id="PF14065"/>
    </source>
</evidence>
<organism evidence="2">
    <name type="scientific">Leptolyngbya boryana CZ1</name>
    <dbReference type="NCBI Taxonomy" id="3060204"/>
    <lineage>
        <taxon>Bacteria</taxon>
        <taxon>Bacillati</taxon>
        <taxon>Cyanobacteriota</taxon>
        <taxon>Cyanophyceae</taxon>
        <taxon>Leptolyngbyales</taxon>
        <taxon>Leptolyngbyaceae</taxon>
        <taxon>Leptolyngbya group</taxon>
        <taxon>Leptolyngbya</taxon>
    </lineage>
</organism>
<gene>
    <name evidence="2" type="ORF">Q2T42_22115</name>
</gene>
<protein>
    <submittedName>
        <fullName evidence="2">Pvc16 family protein</fullName>
    </submittedName>
</protein>
<evidence type="ECO:0000313" key="2">
    <source>
        <dbReference type="EMBL" id="WNZ44498.1"/>
    </source>
</evidence>
<reference evidence="2" key="2">
    <citation type="submission" date="2023-07" db="EMBL/GenBank/DDBJ databases">
        <authorList>
            <person name="Bai X.-H."/>
            <person name="Wang H.-H."/>
            <person name="Wang J."/>
            <person name="Ma M.-Y."/>
            <person name="Hu H.-H."/>
            <person name="Song Z.-L."/>
            <person name="Ma H.-G."/>
            <person name="Fan Y."/>
            <person name="Du C.-Y."/>
            <person name="Xu J.-C."/>
        </authorList>
    </citation>
    <scope>NUCLEOTIDE SEQUENCE</scope>
    <source>
        <strain evidence="2">CZ1</strain>
    </source>
</reference>
<dbReference type="RefSeq" id="WP_316426574.1">
    <property type="nucleotide sequence ID" value="NZ_CP130144.1"/>
</dbReference>
<accession>A0AA97AM41</accession>
<proteinExistence type="predicted"/>
<dbReference type="EMBL" id="CP130144">
    <property type="protein sequence ID" value="WNZ44498.1"/>
    <property type="molecule type" value="Genomic_DNA"/>
</dbReference>
<sequence length="147" mass="16203">MIPAISKALANVLAIETSLNEVERVDFNPPSQSLMGKAALNIYCYNYCCAEDCCAERKPTLPEVALAFVISAWDTPAWGDQPLLSEALSSLKKHRQLEPKFLSPELEDYQALSIEVDAIPAIEPVVLWESLGLPMRPALYVTVKVPT</sequence>